<keyword evidence="7" id="KW-1185">Reference proteome</keyword>
<dbReference type="CDD" id="cd07205">
    <property type="entry name" value="Pat_PNPLA6_PNPLA7_NTE1_like"/>
    <property type="match status" value="1"/>
</dbReference>
<evidence type="ECO:0000256" key="3">
    <source>
        <dbReference type="ARBA" id="ARBA00023098"/>
    </source>
</evidence>
<feature type="domain" description="PNPLA" evidence="5">
    <location>
        <begin position="8"/>
        <end position="167"/>
    </location>
</feature>
<feature type="short sequence motif" description="DGA/G" evidence="4">
    <location>
        <begin position="154"/>
        <end position="156"/>
    </location>
</feature>
<dbReference type="GO" id="GO:0016042">
    <property type="term" value="P:lipid catabolic process"/>
    <property type="evidence" value="ECO:0007669"/>
    <property type="project" value="UniProtKB-UniRule"/>
</dbReference>
<dbReference type="Proteomes" id="UP000051682">
    <property type="component" value="Unassembled WGS sequence"/>
</dbReference>
<comment type="caution">
    <text evidence="6">The sequence shown here is derived from an EMBL/GenBank/DDBJ whole genome shotgun (WGS) entry which is preliminary data.</text>
</comment>
<accession>A0A0Q3HRV4</accession>
<sequence length="263" mass="29607">MNFEKTGLVLSGGGTKGIAHAGVLKFLSEKNFDIDILSCCSAGSIVGCLYAIGKKPEEILDFFQSIYFFNWKHFTFNQPGLVSSIIFANYLKPIFQDMKIGDLDKEVRIVATELVSGTEKVFDKDFNVIDAMIASCSIPGITTPYILGEEMYCDGGVLNNFPADIIRNDCDKLIGVFVSPPHDIKISDLKTIKSIVSRSFDLFSYRVEKVKFEYCDWLISPKDLSAFGNFERKKERLEQIYNIGYEAAKSSYSESDFMKELKN</sequence>
<dbReference type="AlphaFoldDB" id="A0A0Q3HRV4"/>
<proteinExistence type="predicted"/>
<evidence type="ECO:0000259" key="5">
    <source>
        <dbReference type="PROSITE" id="PS51635"/>
    </source>
</evidence>
<evidence type="ECO:0000256" key="2">
    <source>
        <dbReference type="ARBA" id="ARBA00022963"/>
    </source>
</evidence>
<evidence type="ECO:0000256" key="4">
    <source>
        <dbReference type="PROSITE-ProRule" id="PRU01161"/>
    </source>
</evidence>
<dbReference type="InterPro" id="IPR016035">
    <property type="entry name" value="Acyl_Trfase/lysoPLipase"/>
</dbReference>
<feature type="short sequence motif" description="GXGXXG" evidence="4">
    <location>
        <begin position="12"/>
        <end position="17"/>
    </location>
</feature>
<dbReference type="PROSITE" id="PS51635">
    <property type="entry name" value="PNPLA"/>
    <property type="match status" value="1"/>
</dbReference>
<dbReference type="Pfam" id="PF01734">
    <property type="entry name" value="Patatin"/>
    <property type="match status" value="1"/>
</dbReference>
<gene>
    <name evidence="6" type="ORF">AR438_12130</name>
</gene>
<reference evidence="6 7" key="1">
    <citation type="submission" date="2015-10" db="EMBL/GenBank/DDBJ databases">
        <title>Chryseobacterium aquaticum genome.</title>
        <authorList>
            <person name="Newman J.D."/>
            <person name="Ferguson M.B."/>
            <person name="Miller J.R."/>
        </authorList>
    </citation>
    <scope>NUCLEOTIDE SEQUENCE [LARGE SCALE GENOMIC DNA]</scope>
    <source>
        <strain evidence="6 7">KCTC 12483</strain>
    </source>
</reference>
<feature type="active site" description="Proton acceptor" evidence="4">
    <location>
        <position position="154"/>
    </location>
</feature>
<organism evidence="6 7">
    <name type="scientific">Chryseobacterium aquaticum</name>
    <dbReference type="NCBI Taxonomy" id="452084"/>
    <lineage>
        <taxon>Bacteria</taxon>
        <taxon>Pseudomonadati</taxon>
        <taxon>Bacteroidota</taxon>
        <taxon>Flavobacteriia</taxon>
        <taxon>Flavobacteriales</taxon>
        <taxon>Weeksellaceae</taxon>
        <taxon>Chryseobacterium group</taxon>
        <taxon>Chryseobacterium</taxon>
    </lineage>
</organism>
<dbReference type="InterPro" id="IPR002641">
    <property type="entry name" value="PNPLA_dom"/>
</dbReference>
<keyword evidence="2 4" id="KW-0442">Lipid degradation</keyword>
<dbReference type="InterPro" id="IPR050301">
    <property type="entry name" value="NTE"/>
</dbReference>
<dbReference type="EMBL" id="LLYZ01000006">
    <property type="protein sequence ID" value="KQK25269.1"/>
    <property type="molecule type" value="Genomic_DNA"/>
</dbReference>
<protein>
    <submittedName>
        <fullName evidence="6">Patatin</fullName>
    </submittedName>
</protein>
<evidence type="ECO:0000313" key="6">
    <source>
        <dbReference type="EMBL" id="KQK25269.1"/>
    </source>
</evidence>
<dbReference type="OrthoDB" id="9770965at2"/>
<feature type="active site" description="Nucleophile" evidence="4">
    <location>
        <position position="41"/>
    </location>
</feature>
<dbReference type="PANTHER" id="PTHR14226">
    <property type="entry name" value="NEUROPATHY TARGET ESTERASE/SWISS CHEESE D.MELANOGASTER"/>
    <property type="match status" value="1"/>
</dbReference>
<keyword evidence="3 4" id="KW-0443">Lipid metabolism</keyword>
<keyword evidence="1 4" id="KW-0378">Hydrolase</keyword>
<dbReference type="Gene3D" id="3.40.1090.10">
    <property type="entry name" value="Cytosolic phospholipase A2 catalytic domain"/>
    <property type="match status" value="1"/>
</dbReference>
<dbReference type="SUPFAM" id="SSF52151">
    <property type="entry name" value="FabD/lysophospholipase-like"/>
    <property type="match status" value="1"/>
</dbReference>
<evidence type="ECO:0000313" key="7">
    <source>
        <dbReference type="Proteomes" id="UP000051682"/>
    </source>
</evidence>
<dbReference type="GO" id="GO:0016787">
    <property type="term" value="F:hydrolase activity"/>
    <property type="evidence" value="ECO:0007669"/>
    <property type="project" value="UniProtKB-UniRule"/>
</dbReference>
<dbReference type="RefSeq" id="WP_056015463.1">
    <property type="nucleotide sequence ID" value="NZ_LLYZ01000006.1"/>
</dbReference>
<dbReference type="PANTHER" id="PTHR14226:SF29">
    <property type="entry name" value="NEUROPATHY TARGET ESTERASE SWS"/>
    <property type="match status" value="1"/>
</dbReference>
<name>A0A0Q3HRV4_9FLAO</name>
<evidence type="ECO:0000256" key="1">
    <source>
        <dbReference type="ARBA" id="ARBA00022801"/>
    </source>
</evidence>
<comment type="caution">
    <text evidence="4">Lacks conserved residue(s) required for the propagation of feature annotation.</text>
</comment>